<evidence type="ECO:0008006" key="3">
    <source>
        <dbReference type="Google" id="ProtNLM"/>
    </source>
</evidence>
<protein>
    <recommendedName>
        <fullName evidence="3">HEAT repeat domain-containing protein</fullName>
    </recommendedName>
</protein>
<reference evidence="1 2" key="1">
    <citation type="journal article" date="2014" name="Int. J. Syst. Evol. Microbiol.">
        <title>Nitrososphaera viennensis gen. nov., sp. nov., an aerobic and mesophilic, ammonia-oxidizing archaeon from soil and a member of the archaeal phylum Thaumarchaeota.</title>
        <authorList>
            <person name="Stieglmeier M."/>
            <person name="Klingl A."/>
            <person name="Alves R.J."/>
            <person name="Rittmann S.K."/>
            <person name="Melcher M."/>
            <person name="Leisch N."/>
            <person name="Schleper C."/>
        </authorList>
    </citation>
    <scope>NUCLEOTIDE SEQUENCE [LARGE SCALE GENOMIC DNA]</scope>
    <source>
        <strain evidence="1">EN76</strain>
    </source>
</reference>
<accession>A0A060HL27</accession>
<gene>
    <name evidence="1" type="ORF">NVIE_001140</name>
</gene>
<dbReference type="InterPro" id="IPR016024">
    <property type="entry name" value="ARM-type_fold"/>
</dbReference>
<dbReference type="Proteomes" id="UP000027093">
    <property type="component" value="Chromosome"/>
</dbReference>
<dbReference type="HOGENOM" id="CLU_613421_0_0_2"/>
<organism evidence="1 2">
    <name type="scientific">Nitrososphaera viennensis EN76</name>
    <dbReference type="NCBI Taxonomy" id="926571"/>
    <lineage>
        <taxon>Archaea</taxon>
        <taxon>Nitrososphaerota</taxon>
        <taxon>Nitrososphaeria</taxon>
        <taxon>Nitrososphaerales</taxon>
        <taxon>Nitrososphaeraceae</taxon>
        <taxon>Nitrososphaera</taxon>
    </lineage>
</organism>
<dbReference type="SUPFAM" id="SSF48371">
    <property type="entry name" value="ARM repeat"/>
    <property type="match status" value="1"/>
</dbReference>
<evidence type="ECO:0000313" key="1">
    <source>
        <dbReference type="EMBL" id="AIC14296.1"/>
    </source>
</evidence>
<dbReference type="KEGG" id="nvn:NVIE_001140"/>
<dbReference type="Gene3D" id="1.25.10.10">
    <property type="entry name" value="Leucine-rich Repeat Variant"/>
    <property type="match status" value="1"/>
</dbReference>
<evidence type="ECO:0000313" key="2">
    <source>
        <dbReference type="Proteomes" id="UP000027093"/>
    </source>
</evidence>
<keyword evidence="2" id="KW-1185">Reference proteome</keyword>
<dbReference type="STRING" id="926571.NVIE_001140"/>
<dbReference type="InterPro" id="IPR011989">
    <property type="entry name" value="ARM-like"/>
</dbReference>
<dbReference type="AlphaFoldDB" id="A0A060HL27"/>
<sequence>MFFNNRTNFCVMKEDWSISELIAGLHVDDDISDIKDMDASLIPQKSIEGLIALGKQAVPKLTQELQDYQKNESYELYAQFIVDILGEIKDPSAVPELIKLFKVEFDDSIGEHTVSSLQKIGTAAVPMLVEALHQNQDNVILVMYILDTLRGIPSPDAITAALDTLAKSTDDDLKEYAIDIIERQGSVMHIPALENLLDDQKKSLFDYAKNAIRRICKDNPRVLREVLLKHKAIGPERMKNLGRGLESITRNMSYRYSEYDYGKYTGDTAEELNEAVRQFRIRRDVIKGLKTITEIGLDEAVLSFNNFNRVTDIIDELKSLQDELIRKYGDALILHDWEEEYYNEPVKKVETKSFKKKLSEIGQIIPGVNEWLRSKGFKVNELSSTIVARDEKRRTCFIGYDTTEGKRVYSDVKLRLHGRGWEDEEVLSFADDFWRKIETLVRNKPS</sequence>
<name>A0A060HL27_9ARCH</name>
<proteinExistence type="predicted"/>
<dbReference type="EMBL" id="CP007536">
    <property type="protein sequence ID" value="AIC14296.1"/>
    <property type="molecule type" value="Genomic_DNA"/>
</dbReference>